<evidence type="ECO:0000256" key="9">
    <source>
        <dbReference type="SAM" id="Phobius"/>
    </source>
</evidence>
<keyword evidence="6" id="KW-0143">Chaperone</keyword>
<dbReference type="InterPro" id="IPR018704">
    <property type="entry name" value="SecYEG/CpoB_TPR"/>
</dbReference>
<keyword evidence="5 9" id="KW-0472">Membrane</keyword>
<keyword evidence="12" id="KW-1185">Reference proteome</keyword>
<evidence type="ECO:0000256" key="7">
    <source>
        <dbReference type="ARBA" id="ARBA00024197"/>
    </source>
</evidence>
<reference evidence="11 12" key="1">
    <citation type="journal article" date="2012" name="J. Bacteriol.">
        <title>Genome Sequence of Extracellular-Protease-Producing Alishewanella jeotgali Isolated from Traditional Korean Fermented Seafood.</title>
        <authorList>
            <person name="Jung J."/>
            <person name="Chun J."/>
            <person name="Park W."/>
        </authorList>
    </citation>
    <scope>NUCLEOTIDE SEQUENCE [LARGE SCALE GENOMIC DNA]</scope>
    <source>
        <strain evidence="11 12">KCTC 22429</strain>
    </source>
</reference>
<dbReference type="eggNOG" id="COG2976">
    <property type="taxonomic scope" value="Bacteria"/>
</dbReference>
<evidence type="ECO:0000256" key="4">
    <source>
        <dbReference type="ARBA" id="ARBA00022989"/>
    </source>
</evidence>
<feature type="transmembrane region" description="Helical" evidence="9">
    <location>
        <begin position="21"/>
        <end position="39"/>
    </location>
</feature>
<dbReference type="Gene3D" id="1.25.40.10">
    <property type="entry name" value="Tetratricopeptide repeat domain"/>
    <property type="match status" value="1"/>
</dbReference>
<dbReference type="PATRIC" id="fig|1129374.4.peg.1105"/>
<dbReference type="PIRSF" id="PIRSF006170">
    <property type="entry name" value="YfgM"/>
    <property type="match status" value="1"/>
</dbReference>
<dbReference type="AlphaFoldDB" id="H3ZCN1"/>
<dbReference type="InterPro" id="IPR026039">
    <property type="entry name" value="YfgM"/>
</dbReference>
<dbReference type="STRING" id="1129374.AJE_05521"/>
<organism evidence="11 12">
    <name type="scientific">Alishewanella jeotgali KCTC 22429</name>
    <dbReference type="NCBI Taxonomy" id="1129374"/>
    <lineage>
        <taxon>Bacteria</taxon>
        <taxon>Pseudomonadati</taxon>
        <taxon>Pseudomonadota</taxon>
        <taxon>Gammaproteobacteria</taxon>
        <taxon>Alteromonadales</taxon>
        <taxon>Alteromonadaceae</taxon>
        <taxon>Alishewanella</taxon>
    </lineage>
</organism>
<keyword evidence="2" id="KW-1003">Cell membrane</keyword>
<evidence type="ECO:0000256" key="5">
    <source>
        <dbReference type="ARBA" id="ARBA00023136"/>
    </source>
</evidence>
<protein>
    <recommendedName>
        <fullName evidence="8">Ancillary SecYEG translocon subunit</fullName>
    </recommendedName>
</protein>
<dbReference type="Pfam" id="PF09976">
    <property type="entry name" value="TPR_21"/>
    <property type="match status" value="1"/>
</dbReference>
<dbReference type="GO" id="GO:0005886">
    <property type="term" value="C:plasma membrane"/>
    <property type="evidence" value="ECO:0007669"/>
    <property type="project" value="UniProtKB-SubCell"/>
</dbReference>
<comment type="subcellular location">
    <subcellularLocation>
        <location evidence="1">Cell membrane</location>
        <topology evidence="1">Single-pass type II membrane protein</topology>
    </subcellularLocation>
</comment>
<dbReference type="GO" id="GO:0044877">
    <property type="term" value="F:protein-containing complex binding"/>
    <property type="evidence" value="ECO:0007669"/>
    <property type="project" value="InterPro"/>
</dbReference>
<dbReference type="RefSeq" id="WP_008950037.1">
    <property type="nucleotide sequence ID" value="NZ_AHTH01000011.1"/>
</dbReference>
<dbReference type="Proteomes" id="UP000012046">
    <property type="component" value="Unassembled WGS sequence"/>
</dbReference>
<proteinExistence type="inferred from homology"/>
<keyword evidence="4 9" id="KW-1133">Transmembrane helix</keyword>
<dbReference type="InterPro" id="IPR011990">
    <property type="entry name" value="TPR-like_helical_dom_sf"/>
</dbReference>
<evidence type="ECO:0000256" key="2">
    <source>
        <dbReference type="ARBA" id="ARBA00022475"/>
    </source>
</evidence>
<evidence type="ECO:0000259" key="10">
    <source>
        <dbReference type="Pfam" id="PF09976"/>
    </source>
</evidence>
<evidence type="ECO:0000313" key="12">
    <source>
        <dbReference type="Proteomes" id="UP000012046"/>
    </source>
</evidence>
<dbReference type="PANTHER" id="PTHR38035">
    <property type="entry name" value="UPF0070 PROTEIN YFGM"/>
    <property type="match status" value="1"/>
</dbReference>
<dbReference type="EMBL" id="AHTH01000011">
    <property type="protein sequence ID" value="EHR41611.1"/>
    <property type="molecule type" value="Genomic_DNA"/>
</dbReference>
<evidence type="ECO:0000256" key="1">
    <source>
        <dbReference type="ARBA" id="ARBA00004401"/>
    </source>
</evidence>
<sequence>MEIYSSEEQQVEAIKRFWNEYGKAIVGGVVIGLATLYGWRYYQAEQRASAEALSSSYSQLIQQQGEGDEWLAQAQSFIAAQGSNNYAIFAALLSAKEAVNSGDLAMAAQQLSWVQQQAKDAGIKAIAQLRLARVQREMGDFSAALATVNQPLPESFAAQQAELKGDILQQSGDLAAAKAAYQLALSKAPQNTQLVQIKLDELAHVAVTN</sequence>
<evidence type="ECO:0000256" key="8">
    <source>
        <dbReference type="ARBA" id="ARBA00024235"/>
    </source>
</evidence>
<evidence type="ECO:0000313" key="11">
    <source>
        <dbReference type="EMBL" id="EHR41611.1"/>
    </source>
</evidence>
<name>H3ZCN1_9ALTE</name>
<evidence type="ECO:0000256" key="6">
    <source>
        <dbReference type="ARBA" id="ARBA00023186"/>
    </source>
</evidence>
<comment type="caution">
    <text evidence="11">The sequence shown here is derived from an EMBL/GenBank/DDBJ whole genome shotgun (WGS) entry which is preliminary data.</text>
</comment>
<accession>H3ZCN1</accession>
<evidence type="ECO:0000256" key="3">
    <source>
        <dbReference type="ARBA" id="ARBA00022692"/>
    </source>
</evidence>
<keyword evidence="3 9" id="KW-0812">Transmembrane</keyword>
<gene>
    <name evidence="11" type="ORF">AJE_05521</name>
</gene>
<feature type="domain" description="Ancillary SecYEG translocon subunit/Cell division coordinator CpoB TPR" evidence="10">
    <location>
        <begin position="15"/>
        <end position="203"/>
    </location>
</feature>
<dbReference type="PANTHER" id="PTHR38035:SF1">
    <property type="entry name" value="ANCILLARY SECYEG TRANSLOCON SUBUNIT"/>
    <property type="match status" value="1"/>
</dbReference>
<comment type="similarity">
    <text evidence="7">Belongs to the YfgM family.</text>
</comment>